<evidence type="ECO:0000313" key="3">
    <source>
        <dbReference type="EMBL" id="VFK43800.1"/>
    </source>
</evidence>
<accession>A0A450YQI1</accession>
<keyword evidence="2" id="KW-0560">Oxidoreductase</keyword>
<dbReference type="GO" id="GO:0016020">
    <property type="term" value="C:membrane"/>
    <property type="evidence" value="ECO:0007669"/>
    <property type="project" value="TreeGrafter"/>
</dbReference>
<dbReference type="EMBL" id="CAADFS010000018">
    <property type="protein sequence ID" value="VFK43800.1"/>
    <property type="molecule type" value="Genomic_DNA"/>
</dbReference>
<sequence>MANRAFLSRKRALVIGASGEVGASTARMLGLAGATLELASRNLHRLEQIAKDLGRQGMESSITECDISKPRSIRHLGQSMDARGNVGILNNCLGETELQPLRFTDLNL</sequence>
<dbReference type="Pfam" id="PF00106">
    <property type="entry name" value="adh_short"/>
    <property type="match status" value="1"/>
</dbReference>
<dbReference type="PANTHER" id="PTHR44196">
    <property type="entry name" value="DEHYDROGENASE/REDUCTASE SDR FAMILY MEMBER 7B"/>
    <property type="match status" value="1"/>
</dbReference>
<reference evidence="3" key="1">
    <citation type="submission" date="2019-02" db="EMBL/GenBank/DDBJ databases">
        <authorList>
            <person name="Gruber-Vodicka R. H."/>
            <person name="Seah K. B. B."/>
        </authorList>
    </citation>
    <scope>NUCLEOTIDE SEQUENCE</scope>
    <source>
        <strain evidence="3">BECK_BZ123</strain>
    </source>
</reference>
<dbReference type="SUPFAM" id="SSF51735">
    <property type="entry name" value="NAD(P)-binding Rossmann-fold domains"/>
    <property type="match status" value="1"/>
</dbReference>
<organism evidence="3">
    <name type="scientific">Candidatus Kentrum sp. TC</name>
    <dbReference type="NCBI Taxonomy" id="2126339"/>
    <lineage>
        <taxon>Bacteria</taxon>
        <taxon>Pseudomonadati</taxon>
        <taxon>Pseudomonadota</taxon>
        <taxon>Gammaproteobacteria</taxon>
        <taxon>Candidatus Kentrum</taxon>
    </lineage>
</organism>
<evidence type="ECO:0000256" key="1">
    <source>
        <dbReference type="ARBA" id="ARBA00006484"/>
    </source>
</evidence>
<dbReference type="InterPro" id="IPR036291">
    <property type="entry name" value="NAD(P)-bd_dom_sf"/>
</dbReference>
<dbReference type="GO" id="GO:0016491">
    <property type="term" value="F:oxidoreductase activity"/>
    <property type="evidence" value="ECO:0007669"/>
    <property type="project" value="UniProtKB-KW"/>
</dbReference>
<comment type="similarity">
    <text evidence="1">Belongs to the short-chain dehydrogenases/reductases (SDR) family.</text>
</comment>
<gene>
    <name evidence="3" type="ORF">BECKTC1821D_GA0114238_101831</name>
</gene>
<dbReference type="Gene3D" id="3.40.50.720">
    <property type="entry name" value="NAD(P)-binding Rossmann-like Domain"/>
    <property type="match status" value="1"/>
</dbReference>
<dbReference type="InterPro" id="IPR002347">
    <property type="entry name" value="SDR_fam"/>
</dbReference>
<name>A0A450YQI1_9GAMM</name>
<dbReference type="PANTHER" id="PTHR44196:SF1">
    <property type="entry name" value="DEHYDROGENASE_REDUCTASE SDR FAMILY MEMBER 7B"/>
    <property type="match status" value="1"/>
</dbReference>
<protein>
    <submittedName>
        <fullName evidence="3">Short chain dehydrogenase</fullName>
    </submittedName>
</protein>
<evidence type="ECO:0000256" key="2">
    <source>
        <dbReference type="ARBA" id="ARBA00023002"/>
    </source>
</evidence>
<proteinExistence type="inferred from homology"/>
<dbReference type="AlphaFoldDB" id="A0A450YQI1"/>